<dbReference type="AlphaFoldDB" id="A0A917YH94"/>
<gene>
    <name evidence="1" type="ORF">GCM10010991_09060</name>
</gene>
<protein>
    <submittedName>
        <fullName evidence="1">Uncharacterized protein</fullName>
    </submittedName>
</protein>
<evidence type="ECO:0000313" key="1">
    <source>
        <dbReference type="EMBL" id="GGO27380.1"/>
    </source>
</evidence>
<dbReference type="EMBL" id="BMLP01000001">
    <property type="protein sequence ID" value="GGO27380.1"/>
    <property type="molecule type" value="Genomic_DNA"/>
</dbReference>
<proteinExistence type="predicted"/>
<organism evidence="1 2">
    <name type="scientific">Gemmobacter aquaticus</name>
    <dbReference type="NCBI Taxonomy" id="490185"/>
    <lineage>
        <taxon>Bacteria</taxon>
        <taxon>Pseudomonadati</taxon>
        <taxon>Pseudomonadota</taxon>
        <taxon>Alphaproteobacteria</taxon>
        <taxon>Rhodobacterales</taxon>
        <taxon>Paracoccaceae</taxon>
        <taxon>Gemmobacter</taxon>
    </lineage>
</organism>
<keyword evidence="2" id="KW-1185">Reference proteome</keyword>
<sequence length="130" mass="14581">MRIRLSRILVLLAVAGCGTPEFRAERSLCEAEWLQKIPPVYEQRVVEHERWVRVPTGVTDCETTNRGRRCTVETELVEQSYATVERVDIHKPERDARIRVCAQTACVKKFGNPECKAPTASAATSSAPTP</sequence>
<reference evidence="1 2" key="1">
    <citation type="journal article" date="2014" name="Int. J. Syst. Evol. Microbiol.">
        <title>Complete genome sequence of Corynebacterium casei LMG S-19264T (=DSM 44701T), isolated from a smear-ripened cheese.</title>
        <authorList>
            <consortium name="US DOE Joint Genome Institute (JGI-PGF)"/>
            <person name="Walter F."/>
            <person name="Albersmeier A."/>
            <person name="Kalinowski J."/>
            <person name="Ruckert C."/>
        </authorList>
    </citation>
    <scope>NUCLEOTIDE SEQUENCE [LARGE SCALE GENOMIC DNA]</scope>
    <source>
        <strain evidence="1 2">CGMCC 1.7029</strain>
    </source>
</reference>
<dbReference type="RefSeq" id="WP_146285341.1">
    <property type="nucleotide sequence ID" value="NZ_BMLP01000001.1"/>
</dbReference>
<comment type="caution">
    <text evidence="1">The sequence shown here is derived from an EMBL/GenBank/DDBJ whole genome shotgun (WGS) entry which is preliminary data.</text>
</comment>
<accession>A0A917YH94</accession>
<name>A0A917YH94_9RHOB</name>
<dbReference type="OrthoDB" id="7865331at2"/>
<evidence type="ECO:0000313" key="2">
    <source>
        <dbReference type="Proteomes" id="UP000598196"/>
    </source>
</evidence>
<dbReference type="Proteomes" id="UP000598196">
    <property type="component" value="Unassembled WGS sequence"/>
</dbReference>